<evidence type="ECO:0000256" key="4">
    <source>
        <dbReference type="ARBA" id="ARBA00022729"/>
    </source>
</evidence>
<dbReference type="Gene3D" id="3.40.720.10">
    <property type="entry name" value="Alkaline Phosphatase, subunit A"/>
    <property type="match status" value="1"/>
</dbReference>
<evidence type="ECO:0000313" key="9">
    <source>
        <dbReference type="Proteomes" id="UP000036520"/>
    </source>
</evidence>
<comment type="similarity">
    <text evidence="2">Belongs to the sulfatase family.</text>
</comment>
<sequence length="472" mass="53421">MKRILLIFMLFVITLIGAGSFKLVNKPEKLAPPNFIFILTDDQGWSSTSLGMDDRIRESKSDYYETPNIDRLGREGIRFTNAYAPAAICSPSRRSILFGQTPARQGDETFSENYQPYSKEQKITIPILLKAIDPRYKTAHFGKWDLRAEIFPEDLGYDESDGDTRNSHGNLMANKEDKWEGLFINDDPKRSTTITGRAINFMQRQVREGNPFYLQISHYAPHVDIQTKQTTLDKYLNKAKGVKHNNPGWAGMLEDMDRTVGEIMEKVEQLGIAENTYIIFMADNGGVEFLPPVSSKQKMLHPETFDKPMRNFPLRGGKWTLYEGGIRVPFMVKGPGIAPGVMSHESVGGWDILPTIGELAGYSQPLPENLDGGSFAGIVHSGGKGKVSRKKDYLIFHRYSKAYPHSAIIQGDYKVIRFWKTGKLELYNLPLDFGELKDLYEIDPSKANELDLQMKAYIKEVNPALLEDLLAY</sequence>
<dbReference type="InterPro" id="IPR000917">
    <property type="entry name" value="Sulfatase_N"/>
</dbReference>
<proteinExistence type="inferred from homology"/>
<accession>A0A0H4PEP4</accession>
<dbReference type="InterPro" id="IPR050738">
    <property type="entry name" value="Sulfatase"/>
</dbReference>
<reference evidence="8 9" key="1">
    <citation type="submission" date="2015-07" db="EMBL/GenBank/DDBJ databases">
        <authorList>
            <person name="Kim K.M."/>
        </authorList>
    </citation>
    <scope>NUCLEOTIDE SEQUENCE [LARGE SCALE GENOMIC DNA]</scope>
    <source>
        <strain evidence="8 9">KCTC 12363</strain>
    </source>
</reference>
<dbReference type="KEGG" id="camu:CA2015_1846"/>
<dbReference type="Pfam" id="PF00884">
    <property type="entry name" value="Sulfatase"/>
    <property type="match status" value="1"/>
</dbReference>
<feature type="domain" description="Sulfatase N-terminal" evidence="7">
    <location>
        <begin position="33"/>
        <end position="362"/>
    </location>
</feature>
<evidence type="ECO:0000259" key="7">
    <source>
        <dbReference type="Pfam" id="PF00884"/>
    </source>
</evidence>
<dbReference type="Gene3D" id="3.30.1120.10">
    <property type="match status" value="1"/>
</dbReference>
<organism evidence="8 9">
    <name type="scientific">Cyclobacterium amurskyense</name>
    <dbReference type="NCBI Taxonomy" id="320787"/>
    <lineage>
        <taxon>Bacteria</taxon>
        <taxon>Pseudomonadati</taxon>
        <taxon>Bacteroidota</taxon>
        <taxon>Cytophagia</taxon>
        <taxon>Cytophagales</taxon>
        <taxon>Cyclobacteriaceae</taxon>
        <taxon>Cyclobacterium</taxon>
    </lineage>
</organism>
<dbReference type="EMBL" id="CP012040">
    <property type="protein sequence ID" value="AKP51278.1"/>
    <property type="molecule type" value="Genomic_DNA"/>
</dbReference>
<dbReference type="GO" id="GO:0004065">
    <property type="term" value="F:arylsulfatase activity"/>
    <property type="evidence" value="ECO:0007669"/>
    <property type="project" value="TreeGrafter"/>
</dbReference>
<evidence type="ECO:0000256" key="5">
    <source>
        <dbReference type="ARBA" id="ARBA00022801"/>
    </source>
</evidence>
<gene>
    <name evidence="8" type="ORF">CA2015_1846</name>
</gene>
<dbReference type="PANTHER" id="PTHR42693">
    <property type="entry name" value="ARYLSULFATASE FAMILY MEMBER"/>
    <property type="match status" value="1"/>
</dbReference>
<dbReference type="STRING" id="320787.CA2015_1846"/>
<keyword evidence="5" id="KW-0378">Hydrolase</keyword>
<keyword evidence="4" id="KW-0732">Signal</keyword>
<dbReference type="AlphaFoldDB" id="A0A0H4PEP4"/>
<dbReference type="SUPFAM" id="SSF53649">
    <property type="entry name" value="Alkaline phosphatase-like"/>
    <property type="match status" value="1"/>
</dbReference>
<dbReference type="PANTHER" id="PTHR42693:SF42">
    <property type="entry name" value="ARYLSULFATASE G"/>
    <property type="match status" value="1"/>
</dbReference>
<protein>
    <submittedName>
        <fullName evidence="8">N-acetylgalactosamine 6-sulfatase (GALNS)</fullName>
    </submittedName>
</protein>
<dbReference type="Proteomes" id="UP000036520">
    <property type="component" value="Chromosome"/>
</dbReference>
<evidence type="ECO:0000256" key="6">
    <source>
        <dbReference type="ARBA" id="ARBA00022837"/>
    </source>
</evidence>
<keyword evidence="3" id="KW-0479">Metal-binding</keyword>
<dbReference type="GO" id="GO:0046872">
    <property type="term" value="F:metal ion binding"/>
    <property type="evidence" value="ECO:0007669"/>
    <property type="project" value="UniProtKB-KW"/>
</dbReference>
<keyword evidence="9" id="KW-1185">Reference proteome</keyword>
<dbReference type="OrthoDB" id="9803751at2"/>
<evidence type="ECO:0000313" key="8">
    <source>
        <dbReference type="EMBL" id="AKP51278.1"/>
    </source>
</evidence>
<comment type="cofactor">
    <cofactor evidence="1">
        <name>Ca(2+)</name>
        <dbReference type="ChEBI" id="CHEBI:29108"/>
    </cofactor>
</comment>
<name>A0A0H4PEP4_9BACT</name>
<evidence type="ECO:0000256" key="2">
    <source>
        <dbReference type="ARBA" id="ARBA00008779"/>
    </source>
</evidence>
<keyword evidence="6" id="KW-0106">Calcium</keyword>
<dbReference type="CDD" id="cd16144">
    <property type="entry name" value="ARS_like"/>
    <property type="match status" value="1"/>
</dbReference>
<dbReference type="InterPro" id="IPR017850">
    <property type="entry name" value="Alkaline_phosphatase_core_sf"/>
</dbReference>
<dbReference type="RefSeq" id="WP_048641631.1">
    <property type="nucleotide sequence ID" value="NZ_CP012040.1"/>
</dbReference>
<dbReference type="PATRIC" id="fig|320787.5.peg.2035"/>
<evidence type="ECO:0000256" key="1">
    <source>
        <dbReference type="ARBA" id="ARBA00001913"/>
    </source>
</evidence>
<evidence type="ECO:0000256" key="3">
    <source>
        <dbReference type="ARBA" id="ARBA00022723"/>
    </source>
</evidence>